<dbReference type="Pfam" id="PF01381">
    <property type="entry name" value="HTH_3"/>
    <property type="match status" value="1"/>
</dbReference>
<dbReference type="HOGENOM" id="CLU_006958_0_1_6"/>
<proteinExistence type="inferred from homology"/>
<dbReference type="EC" id="2.1.1.37" evidence="8"/>
<evidence type="ECO:0000313" key="11">
    <source>
        <dbReference type="Proteomes" id="UP000005744"/>
    </source>
</evidence>
<dbReference type="InterPro" id="IPR050750">
    <property type="entry name" value="C5-MTase"/>
</dbReference>
<dbReference type="SMART" id="SM00530">
    <property type="entry name" value="HTH_XRE"/>
    <property type="match status" value="1"/>
</dbReference>
<dbReference type="InterPro" id="IPR010982">
    <property type="entry name" value="Lambda_DNA-bd_dom_sf"/>
</dbReference>
<evidence type="ECO:0000256" key="6">
    <source>
        <dbReference type="PROSITE-ProRule" id="PRU01016"/>
    </source>
</evidence>
<dbReference type="InterPro" id="IPR001525">
    <property type="entry name" value="C5_MeTfrase"/>
</dbReference>
<comment type="catalytic activity">
    <reaction evidence="5 8">
        <text>a 2'-deoxycytidine in DNA + S-adenosyl-L-methionine = a 5-methyl-2'-deoxycytidine in DNA + S-adenosyl-L-homocysteine + H(+)</text>
        <dbReference type="Rhea" id="RHEA:13681"/>
        <dbReference type="Rhea" id="RHEA-COMP:11369"/>
        <dbReference type="Rhea" id="RHEA-COMP:11370"/>
        <dbReference type="ChEBI" id="CHEBI:15378"/>
        <dbReference type="ChEBI" id="CHEBI:57856"/>
        <dbReference type="ChEBI" id="CHEBI:59789"/>
        <dbReference type="ChEBI" id="CHEBI:85452"/>
        <dbReference type="ChEBI" id="CHEBI:85454"/>
        <dbReference type="EC" id="2.1.1.37"/>
    </reaction>
</comment>
<evidence type="ECO:0000259" key="9">
    <source>
        <dbReference type="PROSITE" id="PS50943"/>
    </source>
</evidence>
<dbReference type="SUPFAM" id="SSF53335">
    <property type="entry name" value="S-adenosyl-L-methionine-dependent methyltransferases"/>
    <property type="match status" value="1"/>
</dbReference>
<evidence type="ECO:0000256" key="7">
    <source>
        <dbReference type="RuleBase" id="RU000416"/>
    </source>
</evidence>
<dbReference type="PROSITE" id="PS50943">
    <property type="entry name" value="HTH_CROC1"/>
    <property type="match status" value="1"/>
</dbReference>
<dbReference type="CDD" id="cd00315">
    <property type="entry name" value="Cyt_C5_DNA_methylase"/>
    <property type="match status" value="1"/>
</dbReference>
<evidence type="ECO:0000256" key="2">
    <source>
        <dbReference type="ARBA" id="ARBA00022679"/>
    </source>
</evidence>
<dbReference type="Gene3D" id="3.40.50.150">
    <property type="entry name" value="Vaccinia Virus protein VP39"/>
    <property type="match status" value="1"/>
</dbReference>
<dbReference type="Gene3D" id="3.90.120.30">
    <property type="match status" value="1"/>
</dbReference>
<feature type="active site" evidence="6">
    <location>
        <position position="151"/>
    </location>
</feature>
<dbReference type="PROSITE" id="PS00094">
    <property type="entry name" value="C5_MTASE_1"/>
    <property type="match status" value="1"/>
</dbReference>
<dbReference type="AlphaFoldDB" id="I3CD30"/>
<dbReference type="PANTHER" id="PTHR46098:SF1">
    <property type="entry name" value="TRNA (CYTOSINE(38)-C(5))-METHYLTRANSFERASE"/>
    <property type="match status" value="1"/>
</dbReference>
<dbReference type="Pfam" id="PF00145">
    <property type="entry name" value="DNA_methylase"/>
    <property type="match status" value="2"/>
</dbReference>
<keyword evidence="11" id="KW-1185">Reference proteome</keyword>
<dbReference type="Gene3D" id="1.10.260.40">
    <property type="entry name" value="lambda repressor-like DNA-binding domains"/>
    <property type="match status" value="1"/>
</dbReference>
<dbReference type="InterPro" id="IPR018117">
    <property type="entry name" value="C5_DNA_meth_AS"/>
</dbReference>
<organism evidence="10 11">
    <name type="scientific">Beggiatoa alba B18LD</name>
    <dbReference type="NCBI Taxonomy" id="395493"/>
    <lineage>
        <taxon>Bacteria</taxon>
        <taxon>Pseudomonadati</taxon>
        <taxon>Pseudomonadota</taxon>
        <taxon>Gammaproteobacteria</taxon>
        <taxon>Thiotrichales</taxon>
        <taxon>Thiotrichaceae</taxon>
        <taxon>Beggiatoa</taxon>
    </lineage>
</organism>
<dbReference type="Proteomes" id="UP000005744">
    <property type="component" value="Unassembled WGS sequence"/>
</dbReference>
<dbReference type="STRING" id="395493.BegalDRAFT_0609"/>
<dbReference type="RefSeq" id="WP_002683532.1">
    <property type="nucleotide sequence ID" value="NZ_JH600070.1"/>
</dbReference>
<comment type="similarity">
    <text evidence="6 7">Belongs to the class I-like SAM-binding methyltransferase superfamily. C5-methyltransferase family.</text>
</comment>
<evidence type="ECO:0000256" key="5">
    <source>
        <dbReference type="ARBA" id="ARBA00047422"/>
    </source>
</evidence>
<dbReference type="PROSITE" id="PS00095">
    <property type="entry name" value="C5_MTASE_2"/>
    <property type="match status" value="1"/>
</dbReference>
<dbReference type="InterPro" id="IPR031303">
    <property type="entry name" value="C5_meth_CS"/>
</dbReference>
<keyword evidence="4" id="KW-0680">Restriction system</keyword>
<dbReference type="InterPro" id="IPR001387">
    <property type="entry name" value="Cro/C1-type_HTH"/>
</dbReference>
<gene>
    <name evidence="10" type="ORF">BegalDRAFT_0609</name>
</gene>
<dbReference type="PRINTS" id="PR00105">
    <property type="entry name" value="C5METTRFRASE"/>
</dbReference>
<dbReference type="eggNOG" id="COG0270">
    <property type="taxonomic scope" value="Bacteria"/>
</dbReference>
<dbReference type="PROSITE" id="PS51679">
    <property type="entry name" value="SAM_MT_C5"/>
    <property type="match status" value="1"/>
</dbReference>
<sequence length="433" mass="48820">MSPSAQLIEQLDKAAYIRAKRQRMGLSQQAFATLLDMKENGERTVRGWENGEHVPTPAKFNKILALPEHAPFRHSQNSPTNFRFIDLFAGIGGIRLPFQELGGKCVFSSEWDKFAQVTYAANYGEVPAGDITQIPAKNIADHDVLLAGFPCQAFSQAGLRQGFYDTRGTMFFEIQRILAEKRPKAFLLENVKQLRGHDKGRTLATILAILRGEHQGLIPDDVPMSEEARDALGQPLNYWVDFQVLRAADFGVPQNRERIFIIGFDRDYFGQQVNFSKLLKWPTPSKTPTRLGDILEDLSQLPASEDYFTISDKIWQGHQRRRVQHANKGNGFGYTLFDENSPYTNTISARYYKDGSEILINQSKLGRNPRLLTPRECARLQGFPEEFVVDAVSRRQIYQQIGNSVCVVVIRAVAQALINAMQQAEQQKAGLAA</sequence>
<dbReference type="InterPro" id="IPR029063">
    <property type="entry name" value="SAM-dependent_MTases_sf"/>
</dbReference>
<evidence type="ECO:0000256" key="1">
    <source>
        <dbReference type="ARBA" id="ARBA00022603"/>
    </source>
</evidence>
<evidence type="ECO:0000313" key="10">
    <source>
        <dbReference type="EMBL" id="EIJ41523.1"/>
    </source>
</evidence>
<dbReference type="GO" id="GO:0003677">
    <property type="term" value="F:DNA binding"/>
    <property type="evidence" value="ECO:0007669"/>
    <property type="project" value="InterPro"/>
</dbReference>
<dbReference type="SUPFAM" id="SSF47413">
    <property type="entry name" value="lambda repressor-like DNA-binding domains"/>
    <property type="match status" value="1"/>
</dbReference>
<dbReference type="CDD" id="cd00093">
    <property type="entry name" value="HTH_XRE"/>
    <property type="match status" value="1"/>
</dbReference>
<evidence type="ECO:0000256" key="8">
    <source>
        <dbReference type="RuleBase" id="RU000417"/>
    </source>
</evidence>
<feature type="domain" description="HTH cro/C1-type" evidence="9">
    <location>
        <begin position="17"/>
        <end position="63"/>
    </location>
</feature>
<dbReference type="NCBIfam" id="TIGR00675">
    <property type="entry name" value="dcm"/>
    <property type="match status" value="2"/>
</dbReference>
<dbReference type="GO" id="GO:0003886">
    <property type="term" value="F:DNA (cytosine-5-)-methyltransferase activity"/>
    <property type="evidence" value="ECO:0007669"/>
    <property type="project" value="UniProtKB-EC"/>
</dbReference>
<keyword evidence="2 6" id="KW-0808">Transferase</keyword>
<keyword evidence="3 6" id="KW-0949">S-adenosyl-L-methionine</keyword>
<dbReference type="OrthoDB" id="9813719at2"/>
<name>I3CD30_9GAMM</name>
<dbReference type="EMBL" id="JH600070">
    <property type="protein sequence ID" value="EIJ41523.1"/>
    <property type="molecule type" value="Genomic_DNA"/>
</dbReference>
<protein>
    <recommendedName>
        <fullName evidence="8">Cytosine-specific methyltransferase</fullName>
        <ecNumber evidence="8">2.1.1.37</ecNumber>
    </recommendedName>
</protein>
<dbReference type="GO" id="GO:0009307">
    <property type="term" value="P:DNA restriction-modification system"/>
    <property type="evidence" value="ECO:0007669"/>
    <property type="project" value="UniProtKB-KW"/>
</dbReference>
<keyword evidence="1 6" id="KW-0489">Methyltransferase</keyword>
<evidence type="ECO:0000256" key="3">
    <source>
        <dbReference type="ARBA" id="ARBA00022691"/>
    </source>
</evidence>
<accession>I3CD30</accession>
<evidence type="ECO:0000256" key="4">
    <source>
        <dbReference type="ARBA" id="ARBA00022747"/>
    </source>
</evidence>
<dbReference type="GO" id="GO:0032259">
    <property type="term" value="P:methylation"/>
    <property type="evidence" value="ECO:0007669"/>
    <property type="project" value="UniProtKB-KW"/>
</dbReference>
<dbReference type="PANTHER" id="PTHR46098">
    <property type="entry name" value="TRNA (CYTOSINE(38)-C(5))-METHYLTRANSFERASE"/>
    <property type="match status" value="1"/>
</dbReference>
<reference evidence="10 11" key="1">
    <citation type="submission" date="2011-11" db="EMBL/GenBank/DDBJ databases">
        <title>Improved High-Quality Draft sequence of Beggiatoa alba B18lD.</title>
        <authorList>
            <consortium name="US DOE Joint Genome Institute"/>
            <person name="Lucas S."/>
            <person name="Han J."/>
            <person name="Lapidus A."/>
            <person name="Cheng J.-F."/>
            <person name="Goodwin L."/>
            <person name="Pitluck S."/>
            <person name="Peters L."/>
            <person name="Mikhailova N."/>
            <person name="Held B."/>
            <person name="Detter J.C."/>
            <person name="Han C."/>
            <person name="Tapia R."/>
            <person name="Land M."/>
            <person name="Hauser L."/>
            <person name="Kyrpides N."/>
            <person name="Ivanova N."/>
            <person name="Pagani I."/>
            <person name="Samuel K."/>
            <person name="Teske A."/>
            <person name="Mueller J."/>
            <person name="Woyke T."/>
        </authorList>
    </citation>
    <scope>NUCLEOTIDE SEQUENCE [LARGE SCALE GENOMIC DNA]</scope>
    <source>
        <strain evidence="10 11">B18LD</strain>
    </source>
</reference>